<gene>
    <name evidence="7" type="primary">LOC106476539</name>
</gene>
<evidence type="ECO:0000256" key="1">
    <source>
        <dbReference type="ARBA" id="ARBA00004141"/>
    </source>
</evidence>
<dbReference type="SUPFAM" id="SSF103473">
    <property type="entry name" value="MFS general substrate transporter"/>
    <property type="match status" value="1"/>
</dbReference>
<keyword evidence="3 5" id="KW-1133">Transmembrane helix</keyword>
<feature type="transmembrane region" description="Helical" evidence="5">
    <location>
        <begin position="66"/>
        <end position="86"/>
    </location>
</feature>
<evidence type="ECO:0000256" key="2">
    <source>
        <dbReference type="ARBA" id="ARBA00022692"/>
    </source>
</evidence>
<dbReference type="Gene3D" id="1.20.1250.20">
    <property type="entry name" value="MFS general substrate transporter like domains"/>
    <property type="match status" value="1"/>
</dbReference>
<sequence length="144" mass="15489">MALGTTIGALVGKFGCSGAFMVMYQQAAELYPTPVRALGMGTSASIAGISLIATPYLIYLGTYNQHIPYIIIGGICLLTSFMAYFLPETLHAKLPQTIEDGEGYDNDKKHCSCFSLEKSWNTATADEKIVSVIQNGNLKPLSTL</sequence>
<keyword evidence="4 5" id="KW-0472">Membrane</keyword>
<evidence type="ECO:0000313" key="7">
    <source>
        <dbReference type="RefSeq" id="XP_013792644.1"/>
    </source>
</evidence>
<name>A0ABM1C1L0_LIMPO</name>
<dbReference type="PANTHER" id="PTHR24064">
    <property type="entry name" value="SOLUTE CARRIER FAMILY 22 MEMBER"/>
    <property type="match status" value="1"/>
</dbReference>
<dbReference type="InterPro" id="IPR036259">
    <property type="entry name" value="MFS_trans_sf"/>
</dbReference>
<keyword evidence="2 5" id="KW-0812">Transmembrane</keyword>
<proteinExistence type="predicted"/>
<dbReference type="Proteomes" id="UP000694941">
    <property type="component" value="Unplaced"/>
</dbReference>
<dbReference type="GeneID" id="106476539"/>
<keyword evidence="6" id="KW-1185">Reference proteome</keyword>
<feature type="transmembrane region" description="Helical" evidence="5">
    <location>
        <begin position="6"/>
        <end position="25"/>
    </location>
</feature>
<dbReference type="RefSeq" id="XP_013792644.1">
    <property type="nucleotide sequence ID" value="XM_013937190.2"/>
</dbReference>
<comment type="subcellular location">
    <subcellularLocation>
        <location evidence="1">Membrane</location>
        <topology evidence="1">Multi-pass membrane protein</topology>
    </subcellularLocation>
</comment>
<evidence type="ECO:0000256" key="3">
    <source>
        <dbReference type="ARBA" id="ARBA00022989"/>
    </source>
</evidence>
<accession>A0ABM1C1L0</accession>
<reference evidence="7" key="1">
    <citation type="submission" date="2025-08" db="UniProtKB">
        <authorList>
            <consortium name="RefSeq"/>
        </authorList>
    </citation>
    <scope>IDENTIFICATION</scope>
    <source>
        <tissue evidence="7">Muscle</tissue>
    </source>
</reference>
<evidence type="ECO:0000256" key="5">
    <source>
        <dbReference type="SAM" id="Phobius"/>
    </source>
</evidence>
<evidence type="ECO:0000256" key="4">
    <source>
        <dbReference type="ARBA" id="ARBA00023136"/>
    </source>
</evidence>
<evidence type="ECO:0000313" key="6">
    <source>
        <dbReference type="Proteomes" id="UP000694941"/>
    </source>
</evidence>
<protein>
    <submittedName>
        <fullName evidence="7">Solute carrier family 22 member 5-like</fullName>
    </submittedName>
</protein>
<organism evidence="6 7">
    <name type="scientific">Limulus polyphemus</name>
    <name type="common">Atlantic horseshoe crab</name>
    <dbReference type="NCBI Taxonomy" id="6850"/>
    <lineage>
        <taxon>Eukaryota</taxon>
        <taxon>Metazoa</taxon>
        <taxon>Ecdysozoa</taxon>
        <taxon>Arthropoda</taxon>
        <taxon>Chelicerata</taxon>
        <taxon>Merostomata</taxon>
        <taxon>Xiphosura</taxon>
        <taxon>Limulidae</taxon>
        <taxon>Limulus</taxon>
    </lineage>
</organism>
<feature type="transmembrane region" description="Helical" evidence="5">
    <location>
        <begin position="37"/>
        <end position="60"/>
    </location>
</feature>